<keyword evidence="2" id="KW-1185">Reference proteome</keyword>
<accession>A0ABS4YF03</accession>
<comment type="caution">
    <text evidence="1">The sequence shown here is derived from an EMBL/GenBank/DDBJ whole genome shotgun (WGS) entry which is preliminary data.</text>
</comment>
<dbReference type="RefSeq" id="WP_209886293.1">
    <property type="nucleotide sequence ID" value="NZ_JAGIOC010000001.1"/>
</dbReference>
<dbReference type="EMBL" id="JAGIOC010000001">
    <property type="protein sequence ID" value="MBP2407299.1"/>
    <property type="molecule type" value="Genomic_DNA"/>
</dbReference>
<proteinExistence type="predicted"/>
<gene>
    <name evidence="1" type="ORF">JOF44_000202</name>
</gene>
<dbReference type="Proteomes" id="UP000698222">
    <property type="component" value="Unassembled WGS sequence"/>
</dbReference>
<evidence type="ECO:0000313" key="2">
    <source>
        <dbReference type="Proteomes" id="UP000698222"/>
    </source>
</evidence>
<organism evidence="1 2">
    <name type="scientific">Brachybacterium fresconis</name>
    <dbReference type="NCBI Taxonomy" id="173363"/>
    <lineage>
        <taxon>Bacteria</taxon>
        <taxon>Bacillati</taxon>
        <taxon>Actinomycetota</taxon>
        <taxon>Actinomycetes</taxon>
        <taxon>Micrococcales</taxon>
        <taxon>Dermabacteraceae</taxon>
        <taxon>Brachybacterium</taxon>
    </lineage>
</organism>
<reference evidence="1 2" key="1">
    <citation type="submission" date="2021-03" db="EMBL/GenBank/DDBJ databases">
        <title>Sequencing the genomes of 1000 actinobacteria strains.</title>
        <authorList>
            <person name="Klenk H.-P."/>
        </authorList>
    </citation>
    <scope>NUCLEOTIDE SEQUENCE [LARGE SCALE GENOMIC DNA]</scope>
    <source>
        <strain evidence="1 2">DSM 14564</strain>
    </source>
</reference>
<evidence type="ECO:0000313" key="1">
    <source>
        <dbReference type="EMBL" id="MBP2407299.1"/>
    </source>
</evidence>
<name>A0ABS4YF03_9MICO</name>
<protein>
    <submittedName>
        <fullName evidence="1">Uncharacterized protein</fullName>
    </submittedName>
</protein>
<sequence length="55" mass="5982">MSDDQPGGLYTLNITAHWAVDWDSNTGEGGQIPLDLTTDKQLRIGSYQSVVTDVT</sequence>